<name>A0ACC0C9Q1_CATRO</name>
<sequence>MNFIEKHLLIQDLPPPVGFRSKVVLRIRPTSVSHFYREANSLSGYLPTLYISSNTYVSVVPSCKTKRNPLPRFEPPSAPSLPPPRRPISARNNSSSLSFTFLCRYSVSKNKNSYNYHPPPCLYRYLHQLYASQEAYESVPPLVSQPFYICLTALPS</sequence>
<proteinExistence type="predicted"/>
<accession>A0ACC0C9Q1</accession>
<protein>
    <submittedName>
        <fullName evidence="1">Uncharacterized protein</fullName>
    </submittedName>
</protein>
<dbReference type="EMBL" id="CM044701">
    <property type="protein sequence ID" value="KAI5681615.1"/>
    <property type="molecule type" value="Genomic_DNA"/>
</dbReference>
<comment type="caution">
    <text evidence="1">The sequence shown here is derived from an EMBL/GenBank/DDBJ whole genome shotgun (WGS) entry which is preliminary data.</text>
</comment>
<gene>
    <name evidence="1" type="ORF">M9H77_02843</name>
</gene>
<reference evidence="2" key="1">
    <citation type="journal article" date="2023" name="Nat. Plants">
        <title>Single-cell RNA sequencing provides a high-resolution roadmap for understanding the multicellular compartmentation of specialized metabolism.</title>
        <authorList>
            <person name="Sun S."/>
            <person name="Shen X."/>
            <person name="Li Y."/>
            <person name="Li Y."/>
            <person name="Wang S."/>
            <person name="Li R."/>
            <person name="Zhang H."/>
            <person name="Shen G."/>
            <person name="Guo B."/>
            <person name="Wei J."/>
            <person name="Xu J."/>
            <person name="St-Pierre B."/>
            <person name="Chen S."/>
            <person name="Sun C."/>
        </authorList>
    </citation>
    <scope>NUCLEOTIDE SEQUENCE [LARGE SCALE GENOMIC DNA]</scope>
</reference>
<keyword evidence="2" id="KW-1185">Reference proteome</keyword>
<evidence type="ECO:0000313" key="2">
    <source>
        <dbReference type="Proteomes" id="UP001060085"/>
    </source>
</evidence>
<evidence type="ECO:0000313" key="1">
    <source>
        <dbReference type="EMBL" id="KAI5681615.1"/>
    </source>
</evidence>
<organism evidence="1 2">
    <name type="scientific">Catharanthus roseus</name>
    <name type="common">Madagascar periwinkle</name>
    <name type="synonym">Vinca rosea</name>
    <dbReference type="NCBI Taxonomy" id="4058"/>
    <lineage>
        <taxon>Eukaryota</taxon>
        <taxon>Viridiplantae</taxon>
        <taxon>Streptophyta</taxon>
        <taxon>Embryophyta</taxon>
        <taxon>Tracheophyta</taxon>
        <taxon>Spermatophyta</taxon>
        <taxon>Magnoliopsida</taxon>
        <taxon>eudicotyledons</taxon>
        <taxon>Gunneridae</taxon>
        <taxon>Pentapetalae</taxon>
        <taxon>asterids</taxon>
        <taxon>lamiids</taxon>
        <taxon>Gentianales</taxon>
        <taxon>Apocynaceae</taxon>
        <taxon>Rauvolfioideae</taxon>
        <taxon>Vinceae</taxon>
        <taxon>Catharanthinae</taxon>
        <taxon>Catharanthus</taxon>
    </lineage>
</organism>
<dbReference type="Proteomes" id="UP001060085">
    <property type="component" value="Linkage Group LG01"/>
</dbReference>